<keyword evidence="2" id="KW-1185">Reference proteome</keyword>
<evidence type="ECO:0000313" key="1">
    <source>
        <dbReference type="EMBL" id="KPL76968.1"/>
    </source>
</evidence>
<dbReference type="EMBL" id="LGCL01000024">
    <property type="protein sequence ID" value="KPL76968.1"/>
    <property type="molecule type" value="Genomic_DNA"/>
</dbReference>
<dbReference type="RefSeq" id="WP_075062921.1">
    <property type="nucleotide sequence ID" value="NZ_LGCL01000024.1"/>
</dbReference>
<dbReference type="Proteomes" id="UP000050417">
    <property type="component" value="Unassembled WGS sequence"/>
</dbReference>
<reference evidence="1 2" key="1">
    <citation type="submission" date="2015-07" db="EMBL/GenBank/DDBJ databases">
        <title>Genome sequence of Ornatilinea apprima DSM 23815.</title>
        <authorList>
            <person name="Hemp J."/>
            <person name="Ward L.M."/>
            <person name="Pace L.A."/>
            <person name="Fischer W.W."/>
        </authorList>
    </citation>
    <scope>NUCLEOTIDE SEQUENCE [LARGE SCALE GENOMIC DNA]</scope>
    <source>
        <strain evidence="1 2">P3M-1</strain>
    </source>
</reference>
<dbReference type="AlphaFoldDB" id="A0A0P6X9T0"/>
<evidence type="ECO:0000313" key="2">
    <source>
        <dbReference type="Proteomes" id="UP000050417"/>
    </source>
</evidence>
<protein>
    <submittedName>
        <fullName evidence="1">Uncharacterized protein</fullName>
    </submittedName>
</protein>
<accession>A0A0P6X9T0</accession>
<proteinExistence type="predicted"/>
<comment type="caution">
    <text evidence="1">The sequence shown here is derived from an EMBL/GenBank/DDBJ whole genome shotgun (WGS) entry which is preliminary data.</text>
</comment>
<organism evidence="1 2">
    <name type="scientific">Ornatilinea apprima</name>
    <dbReference type="NCBI Taxonomy" id="1134406"/>
    <lineage>
        <taxon>Bacteria</taxon>
        <taxon>Bacillati</taxon>
        <taxon>Chloroflexota</taxon>
        <taxon>Anaerolineae</taxon>
        <taxon>Anaerolineales</taxon>
        <taxon>Anaerolineaceae</taxon>
        <taxon>Ornatilinea</taxon>
    </lineage>
</organism>
<gene>
    <name evidence="1" type="ORF">ADN00_10320</name>
</gene>
<name>A0A0P6X9T0_9CHLR</name>
<sequence>MNQYPIRKLEEQFEPNQVKRIRTLQGDISKITLIGGAGENYRIEVLYALEAGLLLASLNLVCSLLELFVRDLLIYSECQRNQGRLNYEKDFILRETNIENSKKPRWDFKPMIDVLKEQNLIQDNDASEIKEFYDQVRIPIQHGLSQRFTNIHDPSITEIEQLLQTRSLRFYNFEGLIEDKSLQLIELAVAFMLIYGHHFR</sequence>